<protein>
    <submittedName>
        <fullName evidence="2">Uncharacterized protein</fullName>
    </submittedName>
</protein>
<dbReference type="EMBL" id="MAJD01000001">
    <property type="protein sequence ID" value="OBX36763.1"/>
    <property type="molecule type" value="Genomic_DNA"/>
</dbReference>
<dbReference type="Proteomes" id="UP000092504">
    <property type="component" value="Unassembled WGS sequence"/>
</dbReference>
<keyword evidence="1" id="KW-0732">Signal</keyword>
<organism evidence="2 3">
    <name type="scientific">Halomonas elongata</name>
    <dbReference type="NCBI Taxonomy" id="2746"/>
    <lineage>
        <taxon>Bacteria</taxon>
        <taxon>Pseudomonadati</taxon>
        <taxon>Pseudomonadota</taxon>
        <taxon>Gammaproteobacteria</taxon>
        <taxon>Oceanospirillales</taxon>
        <taxon>Halomonadaceae</taxon>
        <taxon>Halomonas</taxon>
    </lineage>
</organism>
<accession>A0A1B8P3J1</accession>
<gene>
    <name evidence="2" type="ORF">A8U91_01110</name>
</gene>
<evidence type="ECO:0000256" key="1">
    <source>
        <dbReference type="SAM" id="SignalP"/>
    </source>
</evidence>
<proteinExistence type="predicted"/>
<name>A0A1B8P3J1_HALEL</name>
<evidence type="ECO:0000313" key="2">
    <source>
        <dbReference type="EMBL" id="OBX36763.1"/>
    </source>
</evidence>
<evidence type="ECO:0000313" key="3">
    <source>
        <dbReference type="Proteomes" id="UP000092504"/>
    </source>
</evidence>
<reference evidence="2 3" key="1">
    <citation type="submission" date="2016-06" db="EMBL/GenBank/DDBJ databases">
        <title>Genome sequence of halotolerant plant growth promoting strain of Halomonas elongata HEK1 isolated from salterns of Rann of Kutch, Gujarat, India.</title>
        <authorList>
            <person name="Gaba S."/>
            <person name="Singh R.N."/>
            <person name="Abrol S."/>
            <person name="Kaushik R."/>
            <person name="Saxena A.K."/>
        </authorList>
    </citation>
    <scope>NUCLEOTIDE SEQUENCE [LARGE SCALE GENOMIC DNA]</scope>
    <source>
        <strain evidence="2 3">HEK1</strain>
    </source>
</reference>
<comment type="caution">
    <text evidence="2">The sequence shown here is derived from an EMBL/GenBank/DDBJ whole genome shotgun (WGS) entry which is preliminary data.</text>
</comment>
<feature type="signal peptide" evidence="1">
    <location>
        <begin position="1"/>
        <end position="22"/>
    </location>
</feature>
<sequence>MTFRVEKGVATTLVLMFASAYASLSMAAGAPSYAACPPNSRNSTTAC</sequence>
<feature type="chain" id="PRO_5008611288" evidence="1">
    <location>
        <begin position="23"/>
        <end position="47"/>
    </location>
</feature>
<dbReference type="AlphaFoldDB" id="A0A1B8P3J1"/>